<reference evidence="2 3" key="1">
    <citation type="journal article" date="2009" name="Nat. Genet.">
        <title>Comparative genomic and phylogeographic analysis of Mycobacterium leprae.</title>
        <authorList>
            <person name="Monot M."/>
            <person name="Honore N."/>
            <person name="Garnier T."/>
            <person name="Zidane N."/>
            <person name="Sherafi D."/>
            <person name="Paniz-Mondolfi A."/>
            <person name="Matsuoka M."/>
            <person name="Taylor G.M."/>
            <person name="Donoghue H.D."/>
            <person name="Bouwman A."/>
            <person name="Mays S."/>
            <person name="Watson C."/>
            <person name="Lockwood D."/>
            <person name="Khamispour A."/>
            <person name="Dowlati Y."/>
            <person name="Jianping S."/>
            <person name="Rea T.H."/>
            <person name="Vera-Cabrera L."/>
            <person name="Stefani M.M."/>
            <person name="Banu S."/>
            <person name="Macdonald M."/>
            <person name="Sapkota B.R."/>
            <person name="Spencer J.S."/>
            <person name="Thomas J."/>
            <person name="Harshman K."/>
            <person name="Singh P."/>
            <person name="Busso P."/>
            <person name="Gattiker A."/>
            <person name="Rougemont J."/>
            <person name="Brennan P.J."/>
            <person name="Cole S.T."/>
        </authorList>
    </citation>
    <scope>NUCLEOTIDE SEQUENCE [LARGE SCALE GENOMIC DNA]</scope>
    <source>
        <strain evidence="3">Br4923</strain>
    </source>
</reference>
<feature type="domain" description="Carrier" evidence="1">
    <location>
        <begin position="3"/>
        <end position="78"/>
    </location>
</feature>
<evidence type="ECO:0000313" key="3">
    <source>
        <dbReference type="Proteomes" id="UP000006900"/>
    </source>
</evidence>
<dbReference type="HOGENOM" id="CLU_2602322_0_0_11"/>
<protein>
    <recommendedName>
        <fullName evidence="1">Carrier domain-containing protein</fullName>
    </recommendedName>
</protein>
<proteinExistence type="predicted"/>
<dbReference type="Pfam" id="PF00550">
    <property type="entry name" value="PP-binding"/>
    <property type="match status" value="1"/>
</dbReference>
<dbReference type="AlphaFoldDB" id="A0A0H3N0D1"/>
<dbReference type="KEGG" id="mlb:MLBr01995"/>
<name>A0A0H3N0D1_MYCLB</name>
<dbReference type="Gene3D" id="1.10.1200.10">
    <property type="entry name" value="ACP-like"/>
    <property type="match status" value="1"/>
</dbReference>
<accession>A0A0H3N0D1</accession>
<dbReference type="Proteomes" id="UP000006900">
    <property type="component" value="Chromosome"/>
</dbReference>
<dbReference type="EMBL" id="FM211192">
    <property type="protein sequence ID" value="CAR72092.1"/>
    <property type="molecule type" value="Genomic_DNA"/>
</dbReference>
<dbReference type="PROSITE" id="PS50075">
    <property type="entry name" value="CARRIER"/>
    <property type="match status" value="1"/>
</dbReference>
<evidence type="ECO:0000259" key="1">
    <source>
        <dbReference type="PROSITE" id="PS50075"/>
    </source>
</evidence>
<gene>
    <name evidence="2" type="ordered locus">MLBr01995</name>
</gene>
<sequence length="78" mass="8842">MTETARERILTAVCEVLYIAESDLVDGDETDLRDLGLDSVRFTLLMKQLGLSQEAEMQSKLMDNFSIANWVRQLESST</sequence>
<dbReference type="InterPro" id="IPR036736">
    <property type="entry name" value="ACP-like_sf"/>
</dbReference>
<organism evidence="2 3">
    <name type="scientific">Mycobacterium leprae (strain Br4923)</name>
    <dbReference type="NCBI Taxonomy" id="561304"/>
    <lineage>
        <taxon>Bacteria</taxon>
        <taxon>Bacillati</taxon>
        <taxon>Actinomycetota</taxon>
        <taxon>Actinomycetes</taxon>
        <taxon>Mycobacteriales</taxon>
        <taxon>Mycobacteriaceae</taxon>
        <taxon>Mycobacterium</taxon>
    </lineage>
</organism>
<evidence type="ECO:0000313" key="2">
    <source>
        <dbReference type="EMBL" id="CAR72092.1"/>
    </source>
</evidence>
<dbReference type="InterPro" id="IPR009081">
    <property type="entry name" value="PP-bd_ACP"/>
</dbReference>